<feature type="non-terminal residue" evidence="2">
    <location>
        <position position="155"/>
    </location>
</feature>
<evidence type="ECO:0000256" key="1">
    <source>
        <dbReference type="SAM" id="MobiDB-lite"/>
    </source>
</evidence>
<protein>
    <submittedName>
        <fullName evidence="2">NADPH-dependent 7-cyano-7-deazaguanine reductase</fullName>
        <ecNumber evidence="2">1.7.1.13</ecNumber>
    </submittedName>
</protein>
<feature type="region of interest" description="Disordered" evidence="1">
    <location>
        <begin position="132"/>
        <end position="155"/>
    </location>
</feature>
<dbReference type="EC" id="1.7.1.13" evidence="2"/>
<name>A0A6J4QES4_9RHOB</name>
<gene>
    <name evidence="2" type="ORF">AVDCRST_MAG15-3379</name>
</gene>
<feature type="compositionally biased region" description="Low complexity" evidence="1">
    <location>
        <begin position="17"/>
        <end position="31"/>
    </location>
</feature>
<evidence type="ECO:0000313" key="2">
    <source>
        <dbReference type="EMBL" id="CAA9438739.1"/>
    </source>
</evidence>
<proteinExistence type="predicted"/>
<keyword evidence="2" id="KW-0560">Oxidoreductase</keyword>
<feature type="compositionally biased region" description="Low complexity" evidence="1">
    <location>
        <begin position="138"/>
        <end position="155"/>
    </location>
</feature>
<sequence>GQRRHLFWAHPARLRHPPAAAPRGGRAGARAEPAKRRGLRRPLHRARVHFALPDDRAARLRASGDRLRAGRMAGGEQVAQALPRELPQSRRIPRGLHRVCSAAPRGPACAAMAADRRLLVSTRRHSHRCLLPDRPRAPGRLAAGPRRATLSRAGL</sequence>
<accession>A0A6J4QES4</accession>
<organism evidence="2">
    <name type="scientific">uncultured Rubellimicrobium sp</name>
    <dbReference type="NCBI Taxonomy" id="543078"/>
    <lineage>
        <taxon>Bacteria</taxon>
        <taxon>Pseudomonadati</taxon>
        <taxon>Pseudomonadota</taxon>
        <taxon>Alphaproteobacteria</taxon>
        <taxon>Rhodobacterales</taxon>
        <taxon>Roseobacteraceae</taxon>
        <taxon>Rubellimicrobium</taxon>
        <taxon>environmental samples</taxon>
    </lineage>
</organism>
<dbReference type="GO" id="GO:0033739">
    <property type="term" value="F:preQ1 synthase activity"/>
    <property type="evidence" value="ECO:0007669"/>
    <property type="project" value="UniProtKB-EC"/>
</dbReference>
<dbReference type="AlphaFoldDB" id="A0A6J4QES4"/>
<dbReference type="EMBL" id="CADCUU010000501">
    <property type="protein sequence ID" value="CAA9438739.1"/>
    <property type="molecule type" value="Genomic_DNA"/>
</dbReference>
<feature type="non-terminal residue" evidence="2">
    <location>
        <position position="1"/>
    </location>
</feature>
<feature type="region of interest" description="Disordered" evidence="1">
    <location>
        <begin position="15"/>
        <end position="36"/>
    </location>
</feature>
<reference evidence="2" key="1">
    <citation type="submission" date="2020-02" db="EMBL/GenBank/DDBJ databases">
        <authorList>
            <person name="Meier V. D."/>
        </authorList>
    </citation>
    <scope>NUCLEOTIDE SEQUENCE</scope>
    <source>
        <strain evidence="2">AVDCRST_MAG15</strain>
    </source>
</reference>